<feature type="region of interest" description="Disordered" evidence="1">
    <location>
        <begin position="47"/>
        <end position="81"/>
    </location>
</feature>
<dbReference type="EMBL" id="HBGN01034005">
    <property type="protein sequence ID" value="CAD9351322.1"/>
    <property type="molecule type" value="Transcribed_RNA"/>
</dbReference>
<name>A0A7S2EQY5_9STRA</name>
<reference evidence="2" key="1">
    <citation type="submission" date="2021-01" db="EMBL/GenBank/DDBJ databases">
        <authorList>
            <person name="Corre E."/>
            <person name="Pelletier E."/>
            <person name="Niang G."/>
            <person name="Scheremetjew M."/>
            <person name="Finn R."/>
            <person name="Kale V."/>
            <person name="Holt S."/>
            <person name="Cochrane G."/>
            <person name="Meng A."/>
            <person name="Brown T."/>
            <person name="Cohen L."/>
        </authorList>
    </citation>
    <scope>NUCLEOTIDE SEQUENCE</scope>
    <source>
        <strain evidence="2">Pop2</strain>
    </source>
</reference>
<sequence>MLHREPAPKRGTWPLRRSLRIIEKRESQQQLLDHISHAITAKTQMREEVKEMKRNSSRRPRSRETARVEIKSNQQDRRSDFVQSGLAPSMRKLLEWSAQEPGDIDCFEGYLNSEACQKADSALVAEARDLIRVAEEHLALTGGKSPFVGVDTVIPKFGELHGQLGRHLHHKHFDLPHNHRNSMSHSLGEEEKVQQAMPVNLPTGGTPYTGYKIVSGACGG</sequence>
<gene>
    <name evidence="2" type="ORF">DBRI1063_LOCUS21891</name>
</gene>
<dbReference type="AlphaFoldDB" id="A0A7S2EQY5"/>
<feature type="compositionally biased region" description="Basic and acidic residues" evidence="1">
    <location>
        <begin position="62"/>
        <end position="80"/>
    </location>
</feature>
<proteinExistence type="predicted"/>
<accession>A0A7S2EQY5</accession>
<organism evidence="2">
    <name type="scientific">Ditylum brightwellii</name>
    <dbReference type="NCBI Taxonomy" id="49249"/>
    <lineage>
        <taxon>Eukaryota</taxon>
        <taxon>Sar</taxon>
        <taxon>Stramenopiles</taxon>
        <taxon>Ochrophyta</taxon>
        <taxon>Bacillariophyta</taxon>
        <taxon>Mediophyceae</taxon>
        <taxon>Lithodesmiophycidae</taxon>
        <taxon>Lithodesmiales</taxon>
        <taxon>Lithodesmiaceae</taxon>
        <taxon>Ditylum</taxon>
    </lineage>
</organism>
<evidence type="ECO:0000313" key="2">
    <source>
        <dbReference type="EMBL" id="CAD9351322.1"/>
    </source>
</evidence>
<evidence type="ECO:0000256" key="1">
    <source>
        <dbReference type="SAM" id="MobiDB-lite"/>
    </source>
</evidence>
<protein>
    <submittedName>
        <fullName evidence="2">Uncharacterized protein</fullName>
    </submittedName>
</protein>